<dbReference type="EMBL" id="JAPUFD010000018">
    <property type="protein sequence ID" value="MDI1492332.1"/>
    <property type="molecule type" value="Genomic_DNA"/>
</dbReference>
<evidence type="ECO:0000313" key="2">
    <source>
        <dbReference type="Proteomes" id="UP001161017"/>
    </source>
</evidence>
<evidence type="ECO:0008006" key="3">
    <source>
        <dbReference type="Google" id="ProtNLM"/>
    </source>
</evidence>
<gene>
    <name evidence="1" type="ORF">OHK93_003545</name>
</gene>
<dbReference type="Proteomes" id="UP001161017">
    <property type="component" value="Unassembled WGS sequence"/>
</dbReference>
<keyword evidence="2" id="KW-1185">Reference proteome</keyword>
<dbReference type="InterPro" id="IPR029063">
    <property type="entry name" value="SAM-dependent_MTases_sf"/>
</dbReference>
<protein>
    <recommendedName>
        <fullName evidence="3">Spermine synthase</fullName>
    </recommendedName>
</protein>
<sequence length="488" mass="54681">MAAMDYSSYIFVVLTGVYRALISSYVEPVYGTSISKYYEKWYLDPATYLIVNCLFQYNVLQRQVPASSSRPLLLKAISVILGCLATCANTDHFSLLRELGPVYAPVLTVMPVRYGMTIAALILALTNQTTIGTANGDPRTRRLVSQRSFNPHIIGPSGTAQLNHILRPEGYEIIDRQESITGYLSVIDNLRDGYRVLRCDHSLLGGEWRRYQDSHSRVLNEPIYAIFVILEAVRLIEPEQNGHLPVRTIGHQHALFIGLGIGTSPAAFITHGITTTIVEIDPIVHRFASQYFNLPQNHTSITADAIKFVDRAKSSDAGKYQYIIHDVFTGGAEPIELFTKDLLEGLKSLLDDNGAIAINYAGDLLLPTASAVVKTALAVFPACRLFRETAPPSSKLTEDLTNMVIFCRKIPGQFRFRDPVEADFLGSHARREYLLPRHEIQAKRFLENDARVIEKSTIGKLKGAQRSSKISHWYLMRKVLPAVVWENW</sequence>
<dbReference type="NCBIfam" id="NF037959">
    <property type="entry name" value="MFS_SpdSyn"/>
    <property type="match status" value="1"/>
</dbReference>
<evidence type="ECO:0000313" key="1">
    <source>
        <dbReference type="EMBL" id="MDI1492332.1"/>
    </source>
</evidence>
<name>A0AA43U1C5_9LECA</name>
<dbReference type="SUPFAM" id="SSF53335">
    <property type="entry name" value="S-adenosyl-L-methionine-dependent methyltransferases"/>
    <property type="match status" value="1"/>
</dbReference>
<organism evidence="1 2">
    <name type="scientific">Ramalina farinacea</name>
    <dbReference type="NCBI Taxonomy" id="258253"/>
    <lineage>
        <taxon>Eukaryota</taxon>
        <taxon>Fungi</taxon>
        <taxon>Dikarya</taxon>
        <taxon>Ascomycota</taxon>
        <taxon>Pezizomycotina</taxon>
        <taxon>Lecanoromycetes</taxon>
        <taxon>OSLEUM clade</taxon>
        <taxon>Lecanoromycetidae</taxon>
        <taxon>Lecanorales</taxon>
        <taxon>Lecanorineae</taxon>
        <taxon>Ramalinaceae</taxon>
        <taxon>Ramalina</taxon>
    </lineage>
</organism>
<dbReference type="AlphaFoldDB" id="A0AA43U1C5"/>
<dbReference type="Gene3D" id="3.40.50.150">
    <property type="entry name" value="Vaccinia Virus protein VP39"/>
    <property type="match status" value="1"/>
</dbReference>
<reference evidence="1" key="1">
    <citation type="journal article" date="2023" name="Genome Biol. Evol.">
        <title>First Whole Genome Sequence and Flow Cytometry Genome Size Data for the Lichen-Forming Fungus Ramalina farinacea (Ascomycota).</title>
        <authorList>
            <person name="Llewellyn T."/>
            <person name="Mian S."/>
            <person name="Hill R."/>
            <person name="Leitch I.J."/>
            <person name="Gaya E."/>
        </authorList>
    </citation>
    <scope>NUCLEOTIDE SEQUENCE</scope>
    <source>
        <strain evidence="1">LIQ254RAFAR</strain>
    </source>
</reference>
<proteinExistence type="predicted"/>
<comment type="caution">
    <text evidence="1">The sequence shown here is derived from an EMBL/GenBank/DDBJ whole genome shotgun (WGS) entry which is preliminary data.</text>
</comment>
<accession>A0AA43U1C5</accession>